<gene>
    <name evidence="2" type="primary">LAMA5</name>
    <name evidence="2" type="ORF">CM83_14203</name>
</gene>
<keyword evidence="1" id="KW-0732">Signal</keyword>
<feature type="chain" id="PRO_5015033826" evidence="1">
    <location>
        <begin position="20"/>
        <end position="350"/>
    </location>
</feature>
<evidence type="ECO:0000313" key="2">
    <source>
        <dbReference type="EMBL" id="JAG17104.1"/>
    </source>
</evidence>
<feature type="signal peptide" evidence="1">
    <location>
        <begin position="1"/>
        <end position="19"/>
    </location>
</feature>
<evidence type="ECO:0000256" key="1">
    <source>
        <dbReference type="SAM" id="SignalP"/>
    </source>
</evidence>
<reference evidence="3" key="3">
    <citation type="submission" date="2014-09" db="EMBL/GenBank/DDBJ databases">
        <authorList>
            <person name="Magalhaes I.L.F."/>
            <person name="Oliveira U."/>
            <person name="Santos F.R."/>
            <person name="Vidigal T.H.D.A."/>
            <person name="Brescovit A.D."/>
            <person name="Santos A.J."/>
        </authorList>
    </citation>
    <scope>NUCLEOTIDE SEQUENCE</scope>
</reference>
<dbReference type="AlphaFoldDB" id="A0A0A9XAY3"/>
<reference evidence="2" key="2">
    <citation type="submission" date="2014-07" db="EMBL/GenBank/DDBJ databases">
        <authorList>
            <person name="Hull J."/>
        </authorList>
    </citation>
    <scope>NUCLEOTIDE SEQUENCE</scope>
</reference>
<proteinExistence type="predicted"/>
<accession>A0A0A9XAY3</accession>
<sequence>MRVNPVYFAVFFISKAASALWSQQDPSFKDVAGQDHPHLKREDFARYPKRLVHLKGKGRYFNGDSQYDSAKPIMYVPIGNKRRFAKTRRKMAPTTEAIEPTQLIQANEKSKINWNEIVQEINTMSRTTPKDHTNVKIIEDKDQSPAAYVVTITNPQGGKKNGEVGVKGNNEVVKVNPEGVKSNVEVVKTNSNHGLKSESKPMCGCAGPCSCQPKCPDAKCSCPPIVGPTDCPNSIENMFQCPKCMTHYIVRMNLRESKCCSQNGDKMLQKKSVNKKVEVTKPVARKTCNCQGPCACQPIVGPSDCPNSVETMFQCPKCKTHYIVRLNMRESKCCESAARSQPAPAPCASL</sequence>
<dbReference type="EMBL" id="GBHO01026500">
    <property type="protein sequence ID" value="JAG17104.1"/>
    <property type="molecule type" value="Transcribed_RNA"/>
</dbReference>
<name>A0A0A9XAY3_LYGHE</name>
<evidence type="ECO:0000313" key="3">
    <source>
        <dbReference type="EMBL" id="JAG51487.1"/>
    </source>
</evidence>
<protein>
    <submittedName>
        <fullName evidence="2">Laminin subunit alpha-5</fullName>
    </submittedName>
</protein>
<reference evidence="2" key="1">
    <citation type="journal article" date="2014" name="PLoS ONE">
        <title>Transcriptome-Based Identification of ABC Transporters in the Western Tarnished Plant Bug Lygus hesperus.</title>
        <authorList>
            <person name="Hull J.J."/>
            <person name="Chaney K."/>
            <person name="Geib S.M."/>
            <person name="Fabrick J.A."/>
            <person name="Brent C.S."/>
            <person name="Walsh D."/>
            <person name="Lavine L.C."/>
        </authorList>
    </citation>
    <scope>NUCLEOTIDE SEQUENCE</scope>
</reference>
<dbReference type="EMBL" id="GBRD01014339">
    <property type="protein sequence ID" value="JAG51487.1"/>
    <property type="molecule type" value="Transcribed_RNA"/>
</dbReference>
<organism evidence="2">
    <name type="scientific">Lygus hesperus</name>
    <name type="common">Western plant bug</name>
    <dbReference type="NCBI Taxonomy" id="30085"/>
    <lineage>
        <taxon>Eukaryota</taxon>
        <taxon>Metazoa</taxon>
        <taxon>Ecdysozoa</taxon>
        <taxon>Arthropoda</taxon>
        <taxon>Hexapoda</taxon>
        <taxon>Insecta</taxon>
        <taxon>Pterygota</taxon>
        <taxon>Neoptera</taxon>
        <taxon>Paraneoptera</taxon>
        <taxon>Hemiptera</taxon>
        <taxon>Heteroptera</taxon>
        <taxon>Panheteroptera</taxon>
        <taxon>Cimicomorpha</taxon>
        <taxon>Miridae</taxon>
        <taxon>Mirini</taxon>
        <taxon>Lygus</taxon>
    </lineage>
</organism>